<gene>
    <name evidence="3" type="ORF">TRIP_B200128</name>
</gene>
<evidence type="ECO:0000313" key="3">
    <source>
        <dbReference type="EMBL" id="VBB41988.1"/>
    </source>
</evidence>
<protein>
    <submittedName>
        <fullName evidence="3">Uncharacterized protein</fullName>
    </submittedName>
</protein>
<feature type="region of interest" description="Disordered" evidence="1">
    <location>
        <begin position="169"/>
        <end position="203"/>
    </location>
</feature>
<evidence type="ECO:0000256" key="1">
    <source>
        <dbReference type="SAM" id="MobiDB-lite"/>
    </source>
</evidence>
<reference evidence="3" key="1">
    <citation type="submission" date="2018-07" db="EMBL/GenBank/DDBJ databases">
        <authorList>
            <consortium name="Genoscope - CEA"/>
            <person name="William W."/>
        </authorList>
    </citation>
    <scope>NUCLEOTIDE SEQUENCE</scope>
    <source>
        <strain evidence="3">IK1</strain>
    </source>
</reference>
<sequence>MVNGFSLPVFKGPRLSFFPPRNFVMGGLLFSALLSIFLLFACSKEPRLDTSSPEALSARAAEYWQHRISLDFEKTYAMEEPESLRGASLSQYMRSFGSGAKWKEASVHSLKLKEDPSTAYVTMKIRYSWVFPNAREADPPTIESQLVDNWILRDNLWYHVFKWPFGNIPEAQDPSSKGSDKSNDKPSNPIAPGEPAPEGDGDK</sequence>
<name>A0A653A212_UNCDX</name>
<accession>A0A653A212</accession>
<keyword evidence="2" id="KW-0472">Membrane</keyword>
<dbReference type="AlphaFoldDB" id="A0A653A212"/>
<evidence type="ECO:0000256" key="2">
    <source>
        <dbReference type="SAM" id="Phobius"/>
    </source>
</evidence>
<keyword evidence="2" id="KW-0812">Transmembrane</keyword>
<organism evidence="3">
    <name type="scientific">Uncultured Desulfatiglans sp</name>
    <dbReference type="NCBI Taxonomy" id="1748965"/>
    <lineage>
        <taxon>Bacteria</taxon>
        <taxon>Pseudomonadati</taxon>
        <taxon>Thermodesulfobacteriota</taxon>
        <taxon>Desulfobacteria</taxon>
        <taxon>Desulfatiglandales</taxon>
        <taxon>Desulfatiglandaceae</taxon>
        <taxon>Desulfatiglans</taxon>
        <taxon>environmental samples</taxon>
    </lineage>
</organism>
<dbReference type="EMBL" id="UPXX01000013">
    <property type="protein sequence ID" value="VBB41988.1"/>
    <property type="molecule type" value="Genomic_DNA"/>
</dbReference>
<proteinExistence type="predicted"/>
<feature type="transmembrane region" description="Helical" evidence="2">
    <location>
        <begin position="23"/>
        <end position="42"/>
    </location>
</feature>
<keyword evidence="2" id="KW-1133">Transmembrane helix</keyword>